<dbReference type="AlphaFoldDB" id="A0A0A2M485"/>
<gene>
    <name evidence="5" type="ORF">Q765_07715</name>
</gene>
<dbReference type="SUPFAM" id="SSF50952">
    <property type="entry name" value="Soluble quinoprotein glucose dehydrogenase"/>
    <property type="match status" value="1"/>
</dbReference>
<sequence>MKKRLLLPILLLGCAAFAQTIELETFATNISSPVEIVNAGTNQIYVAGQNGVITLLEADGSANAMPFLNISSLMQFVGEQGLLGLAFHPDYATNGYFYIDYINNEGNTVVARYTRDAANPNIADPDSALLILGITQINGRHQGGCLRFGPDGYLYISSGDSGVSGNGQNVTTTLGKILRIDVDNGTPYSIPATNPFANTEGADEIWAYGLRNPWKFSFDTSDNLWIADVGEGQNEEIDKVSATEAGINYGWTCYEGNSAYDSSDGCPDDNTLTFPFVQYTHAESGGCSITGGYVYSGTEYPNMQGKYFFADYCTNKIGWINTEAPGTITWSESFAGNFTTIGKDVNGELYIGGGSNGTIYKITDATAGIAKVSASGVTVYPNPAHNEVFVDMKNTATTSQATIYDLGGKRLAQQTLTANLNSIDTSALQAGIYLLEINVSGNKTQQKLIIN</sequence>
<evidence type="ECO:0000256" key="2">
    <source>
        <dbReference type="SAM" id="SignalP"/>
    </source>
</evidence>
<evidence type="ECO:0000313" key="5">
    <source>
        <dbReference type="EMBL" id="KGO87084.1"/>
    </source>
</evidence>
<feature type="signal peptide" evidence="2">
    <location>
        <begin position="1"/>
        <end position="18"/>
    </location>
</feature>
<dbReference type="OrthoDB" id="9770043at2"/>
<evidence type="ECO:0008006" key="7">
    <source>
        <dbReference type="Google" id="ProtNLM"/>
    </source>
</evidence>
<dbReference type="eggNOG" id="COG2133">
    <property type="taxonomic scope" value="Bacteria"/>
</dbReference>
<accession>A0A0A2M485</accession>
<dbReference type="Gene3D" id="2.120.10.30">
    <property type="entry name" value="TolB, C-terminal domain"/>
    <property type="match status" value="1"/>
</dbReference>
<dbReference type="InterPro" id="IPR012938">
    <property type="entry name" value="Glc/Sorbosone_DH"/>
</dbReference>
<dbReference type="InterPro" id="IPR011042">
    <property type="entry name" value="6-blade_b-propeller_TolB-like"/>
</dbReference>
<dbReference type="Pfam" id="PF18962">
    <property type="entry name" value="Por_Secre_tail"/>
    <property type="match status" value="1"/>
</dbReference>
<feature type="chain" id="PRO_5002002705" description="Cadherin" evidence="2">
    <location>
        <begin position="19"/>
        <end position="451"/>
    </location>
</feature>
<dbReference type="PANTHER" id="PTHR19328:SF75">
    <property type="entry name" value="ALDOSE SUGAR DEHYDROGENASE YLII"/>
    <property type="match status" value="1"/>
</dbReference>
<reference evidence="5 6" key="1">
    <citation type="submission" date="2013-09" db="EMBL/GenBank/DDBJ databases">
        <authorList>
            <person name="Zeng Z."/>
            <person name="Chen C."/>
        </authorList>
    </citation>
    <scope>NUCLEOTIDE SEQUENCE [LARGE SCALE GENOMIC DNA]</scope>
    <source>
        <strain evidence="5 6">WB 3.3-2</strain>
    </source>
</reference>
<comment type="caution">
    <text evidence="5">The sequence shown here is derived from an EMBL/GenBank/DDBJ whole genome shotgun (WGS) entry which is preliminary data.</text>
</comment>
<dbReference type="Pfam" id="PF07995">
    <property type="entry name" value="GSDH"/>
    <property type="match status" value="1"/>
</dbReference>
<keyword evidence="1 2" id="KW-0732">Signal</keyword>
<dbReference type="Proteomes" id="UP000030152">
    <property type="component" value="Unassembled WGS sequence"/>
</dbReference>
<evidence type="ECO:0000259" key="4">
    <source>
        <dbReference type="Pfam" id="PF18962"/>
    </source>
</evidence>
<feature type="domain" description="Secretion system C-terminal sorting" evidence="4">
    <location>
        <begin position="379"/>
        <end position="450"/>
    </location>
</feature>
<protein>
    <recommendedName>
        <fullName evidence="7">Cadherin</fullName>
    </recommendedName>
</protein>
<dbReference type="NCBIfam" id="TIGR04183">
    <property type="entry name" value="Por_Secre_tail"/>
    <property type="match status" value="1"/>
</dbReference>
<organism evidence="5 6">
    <name type="scientific">Flavobacterium rivuli WB 3.3-2 = DSM 21788</name>
    <dbReference type="NCBI Taxonomy" id="1121895"/>
    <lineage>
        <taxon>Bacteria</taxon>
        <taxon>Pseudomonadati</taxon>
        <taxon>Bacteroidota</taxon>
        <taxon>Flavobacteriia</taxon>
        <taxon>Flavobacteriales</taxon>
        <taxon>Flavobacteriaceae</taxon>
        <taxon>Flavobacterium</taxon>
    </lineage>
</organism>
<keyword evidence="6" id="KW-1185">Reference proteome</keyword>
<dbReference type="EMBL" id="JRLX01000006">
    <property type="protein sequence ID" value="KGO87084.1"/>
    <property type="molecule type" value="Genomic_DNA"/>
</dbReference>
<dbReference type="PANTHER" id="PTHR19328">
    <property type="entry name" value="HEDGEHOG-INTERACTING PROTEIN"/>
    <property type="match status" value="1"/>
</dbReference>
<evidence type="ECO:0000259" key="3">
    <source>
        <dbReference type="Pfam" id="PF07995"/>
    </source>
</evidence>
<evidence type="ECO:0000313" key="6">
    <source>
        <dbReference type="Proteomes" id="UP000030152"/>
    </source>
</evidence>
<proteinExistence type="predicted"/>
<dbReference type="InterPro" id="IPR011041">
    <property type="entry name" value="Quinoprot_gluc/sorb_DH_b-prop"/>
</dbReference>
<evidence type="ECO:0000256" key="1">
    <source>
        <dbReference type="ARBA" id="ARBA00022729"/>
    </source>
</evidence>
<dbReference type="STRING" id="1121895.GCA_000378485_01862"/>
<feature type="domain" description="Glucose/Sorbosone dehydrogenase" evidence="3">
    <location>
        <begin position="32"/>
        <end position="353"/>
    </location>
</feature>
<name>A0A0A2M485_9FLAO</name>
<dbReference type="InterPro" id="IPR026444">
    <property type="entry name" value="Secre_tail"/>
</dbReference>
<dbReference type="RefSeq" id="WP_020213021.1">
    <property type="nucleotide sequence ID" value="NZ_JRLX01000006.1"/>
</dbReference>